<sequence length="91" mass="9878">MALSEILVAVVVTLVLLALYKYVINPQIVIPAGKGSPCPDQWLFNVGSGMCEPQYTTECRPFDPKTPTLQTPEAKCNLAHTCGTDWPANCP</sequence>
<dbReference type="Pfam" id="PF09717">
    <property type="entry name" value="CPW_WPC"/>
    <property type="match status" value="1"/>
</dbReference>
<reference evidence="3" key="1">
    <citation type="journal article" date="2020" name="Nature">
        <title>Giant virus diversity and host interactions through global metagenomics.</title>
        <authorList>
            <person name="Schulz F."/>
            <person name="Roux S."/>
            <person name="Paez-Espino D."/>
            <person name="Jungbluth S."/>
            <person name="Walsh D.A."/>
            <person name="Denef V.J."/>
            <person name="McMahon K.D."/>
            <person name="Konstantinidis K.T."/>
            <person name="Eloe-Fadrosh E.A."/>
            <person name="Kyrpides N.C."/>
            <person name="Woyke T."/>
        </authorList>
    </citation>
    <scope>NUCLEOTIDE SEQUENCE</scope>
    <source>
        <strain evidence="3">GVMAG-M-3300023174-47</strain>
    </source>
</reference>
<dbReference type="AlphaFoldDB" id="A0A6C0DR29"/>
<keyword evidence="1" id="KW-0472">Membrane</keyword>
<organism evidence="3">
    <name type="scientific">viral metagenome</name>
    <dbReference type="NCBI Taxonomy" id="1070528"/>
    <lineage>
        <taxon>unclassified sequences</taxon>
        <taxon>metagenomes</taxon>
        <taxon>organismal metagenomes</taxon>
    </lineage>
</organism>
<dbReference type="EMBL" id="MN739658">
    <property type="protein sequence ID" value="QHT18640.1"/>
    <property type="molecule type" value="Genomic_DNA"/>
</dbReference>
<dbReference type="InterPro" id="IPR006387">
    <property type="entry name" value="CPW_WPC_dom"/>
</dbReference>
<name>A0A6C0DR29_9ZZZZ</name>
<evidence type="ECO:0000259" key="2">
    <source>
        <dbReference type="Pfam" id="PF09717"/>
    </source>
</evidence>
<keyword evidence="1" id="KW-1133">Transmembrane helix</keyword>
<evidence type="ECO:0000256" key="1">
    <source>
        <dbReference type="SAM" id="Phobius"/>
    </source>
</evidence>
<keyword evidence="1" id="KW-0812">Transmembrane</keyword>
<feature type="domain" description="CPW-WPC" evidence="2">
    <location>
        <begin position="36"/>
        <end position="88"/>
    </location>
</feature>
<accession>A0A6C0DR29</accession>
<feature type="transmembrane region" description="Helical" evidence="1">
    <location>
        <begin position="6"/>
        <end position="24"/>
    </location>
</feature>
<protein>
    <recommendedName>
        <fullName evidence="2">CPW-WPC domain-containing protein</fullName>
    </recommendedName>
</protein>
<evidence type="ECO:0000313" key="3">
    <source>
        <dbReference type="EMBL" id="QHT18640.1"/>
    </source>
</evidence>
<proteinExistence type="predicted"/>